<feature type="region of interest" description="Disordered" evidence="3">
    <location>
        <begin position="256"/>
        <end position="381"/>
    </location>
</feature>
<evidence type="ECO:0000313" key="5">
    <source>
        <dbReference type="Proteomes" id="UP000887572"/>
    </source>
</evidence>
<dbReference type="GO" id="GO:0030431">
    <property type="term" value="P:sleep"/>
    <property type="evidence" value="ECO:0007669"/>
    <property type="project" value="InterPro"/>
</dbReference>
<dbReference type="GO" id="GO:0032222">
    <property type="term" value="P:regulation of synaptic transmission, cholinergic"/>
    <property type="evidence" value="ECO:0007669"/>
    <property type="project" value="InterPro"/>
</dbReference>
<accession>A0A914HEA5</accession>
<evidence type="ECO:0000256" key="1">
    <source>
        <dbReference type="ARBA" id="ARBA00022729"/>
    </source>
</evidence>
<dbReference type="Pfam" id="PF17064">
    <property type="entry name" value="QVR"/>
    <property type="match status" value="1"/>
</dbReference>
<dbReference type="WBParaSite" id="Gr19_v10_g16347.t2">
    <property type="protein sequence ID" value="Gr19_v10_g16347.t2"/>
    <property type="gene ID" value="Gr19_v10_g16347"/>
</dbReference>
<keyword evidence="5" id="KW-1185">Reference proteome</keyword>
<evidence type="ECO:0000256" key="3">
    <source>
        <dbReference type="SAM" id="MobiDB-lite"/>
    </source>
</evidence>
<protein>
    <submittedName>
        <fullName evidence="6">Uncharacterized protein</fullName>
    </submittedName>
</protein>
<name>A0A914HEA5_GLORO</name>
<feature type="compositionally biased region" description="Polar residues" evidence="3">
    <location>
        <begin position="264"/>
        <end position="283"/>
    </location>
</feature>
<feature type="chain" id="PRO_5037801529" evidence="4">
    <location>
        <begin position="29"/>
        <end position="396"/>
    </location>
</feature>
<dbReference type="InterPro" id="IPR031424">
    <property type="entry name" value="QVR-like"/>
</dbReference>
<feature type="compositionally biased region" description="Basic and acidic residues" evidence="3">
    <location>
        <begin position="292"/>
        <end position="303"/>
    </location>
</feature>
<dbReference type="AlphaFoldDB" id="A0A914HEA5"/>
<feature type="signal peptide" evidence="4">
    <location>
        <begin position="1"/>
        <end position="28"/>
    </location>
</feature>
<organism evidence="5 6">
    <name type="scientific">Globodera rostochiensis</name>
    <name type="common">Golden nematode worm</name>
    <name type="synonym">Heterodera rostochiensis</name>
    <dbReference type="NCBI Taxonomy" id="31243"/>
    <lineage>
        <taxon>Eukaryota</taxon>
        <taxon>Metazoa</taxon>
        <taxon>Ecdysozoa</taxon>
        <taxon>Nematoda</taxon>
        <taxon>Chromadorea</taxon>
        <taxon>Rhabditida</taxon>
        <taxon>Tylenchina</taxon>
        <taxon>Tylenchomorpha</taxon>
        <taxon>Tylenchoidea</taxon>
        <taxon>Heteroderidae</taxon>
        <taxon>Heteroderinae</taxon>
        <taxon>Globodera</taxon>
    </lineage>
</organism>
<evidence type="ECO:0000256" key="4">
    <source>
        <dbReference type="SAM" id="SignalP"/>
    </source>
</evidence>
<evidence type="ECO:0000256" key="2">
    <source>
        <dbReference type="ARBA" id="ARBA00023180"/>
    </source>
</evidence>
<reference evidence="6" key="1">
    <citation type="submission" date="2022-11" db="UniProtKB">
        <authorList>
            <consortium name="WormBaseParasite"/>
        </authorList>
    </citation>
    <scope>IDENTIFICATION</scope>
</reference>
<sequence>MLSAIRFGPSPASLLVVFLFRFPRPSLSLICYSCTTTLSANIDENAQVALRLFLNSVYELPPVHRFCNMEQDVEFKTITTVQCSTPNDQCVKVRAENDGLEFVIRGCKSRVYKPDVGIPQNVHCRTGSPSLCFCKENLWLSREADIERQSGVTSSMHFLVHLAPFLLHFLVRPLTTVSAATTNEDLVEFLFQHQQMCGNPFSDAQWVPVLDLCEIKCDEEREICVENDEMKQRCIKLPEACVRSWVSNKSANLRSSSVVVVTRPPSQKQTPSTGRRASQLATTGQQQQQRHNGREGGGMERRNVGGRRWAPAQTSPKTTTTAMPARSTRMRTEETLTAAPAQPQVEGKAKRGPEEKRRDRWTLIPVKRKEEGKKPTGIGRRGPFILQSVIDLLREE</sequence>
<dbReference type="Proteomes" id="UP000887572">
    <property type="component" value="Unplaced"/>
</dbReference>
<feature type="compositionally biased region" description="Polar residues" evidence="3">
    <location>
        <begin position="312"/>
        <end position="322"/>
    </location>
</feature>
<feature type="compositionally biased region" description="Basic and acidic residues" evidence="3">
    <location>
        <begin position="347"/>
        <end position="374"/>
    </location>
</feature>
<proteinExistence type="predicted"/>
<keyword evidence="2" id="KW-0325">Glycoprotein</keyword>
<evidence type="ECO:0000313" key="6">
    <source>
        <dbReference type="WBParaSite" id="Gr19_v10_g16347.t2"/>
    </source>
</evidence>
<keyword evidence="1 4" id="KW-0732">Signal</keyword>